<dbReference type="AlphaFoldDB" id="A0A0U1M0G0"/>
<evidence type="ECO:0000256" key="5">
    <source>
        <dbReference type="ARBA" id="ARBA00022827"/>
    </source>
</evidence>
<dbReference type="Proteomes" id="UP000054383">
    <property type="component" value="Unassembled WGS sequence"/>
</dbReference>
<dbReference type="InterPro" id="IPR031656">
    <property type="entry name" value="DAO_C"/>
</dbReference>
<dbReference type="STRING" id="28573.A0A0U1M0G0"/>
<dbReference type="OrthoDB" id="264015at2759"/>
<evidence type="ECO:0000256" key="7">
    <source>
        <dbReference type="RuleBase" id="RU361217"/>
    </source>
</evidence>
<dbReference type="InterPro" id="IPR038299">
    <property type="entry name" value="DAO_C_sf"/>
</dbReference>
<comment type="catalytic activity">
    <reaction evidence="7">
        <text>a quinone + sn-glycerol 3-phosphate = dihydroxyacetone phosphate + a quinol</text>
        <dbReference type="Rhea" id="RHEA:18977"/>
        <dbReference type="ChEBI" id="CHEBI:24646"/>
        <dbReference type="ChEBI" id="CHEBI:57597"/>
        <dbReference type="ChEBI" id="CHEBI:57642"/>
        <dbReference type="ChEBI" id="CHEBI:132124"/>
        <dbReference type="EC" id="1.1.5.3"/>
    </reaction>
</comment>
<dbReference type="Gene3D" id="3.30.9.10">
    <property type="entry name" value="D-Amino Acid Oxidase, subunit A, domain 2"/>
    <property type="match status" value="1"/>
</dbReference>
<dbReference type="InterPro" id="IPR006076">
    <property type="entry name" value="FAD-dep_OxRdtase"/>
</dbReference>
<keyword evidence="8" id="KW-0812">Transmembrane</keyword>
<dbReference type="PRINTS" id="PR01001">
    <property type="entry name" value="FADG3PDH"/>
</dbReference>
<comment type="similarity">
    <text evidence="2 7">Belongs to the FAD-dependent glycerol-3-phosphate dehydrogenase family.</text>
</comment>
<evidence type="ECO:0000256" key="1">
    <source>
        <dbReference type="ARBA" id="ARBA00001974"/>
    </source>
</evidence>
<dbReference type="Pfam" id="PF16901">
    <property type="entry name" value="DAO_C"/>
    <property type="match status" value="1"/>
</dbReference>
<keyword evidence="12" id="KW-1185">Reference proteome</keyword>
<proteinExistence type="inferred from homology"/>
<dbReference type="SUPFAM" id="SSF54373">
    <property type="entry name" value="FAD-linked reductases, C-terminal domain"/>
    <property type="match status" value="1"/>
</dbReference>
<evidence type="ECO:0000313" key="11">
    <source>
        <dbReference type="EMBL" id="CRG88470.1"/>
    </source>
</evidence>
<evidence type="ECO:0000256" key="8">
    <source>
        <dbReference type="SAM" id="Phobius"/>
    </source>
</evidence>
<evidence type="ECO:0000259" key="9">
    <source>
        <dbReference type="Pfam" id="PF01266"/>
    </source>
</evidence>
<evidence type="ECO:0000256" key="3">
    <source>
        <dbReference type="ARBA" id="ARBA00013029"/>
    </source>
</evidence>
<keyword evidence="6 7" id="KW-0560">Oxidoreductase</keyword>
<dbReference type="PROSITE" id="PS00978">
    <property type="entry name" value="FAD_G3PDH_2"/>
    <property type="match status" value="1"/>
</dbReference>
<keyword evidence="5" id="KW-0274">FAD</keyword>
<name>A0A0U1M0G0_TALIS</name>
<gene>
    <name evidence="11" type="ORF">PISL3812_05500</name>
</gene>
<dbReference type="GO" id="GO:0006072">
    <property type="term" value="P:glycerol-3-phosphate metabolic process"/>
    <property type="evidence" value="ECO:0007669"/>
    <property type="project" value="UniProtKB-UniRule"/>
</dbReference>
<sequence length="631" mass="69380">MASRSTSRRFLRYAATASAVAVTGTVALYSFRRRRPIDADFSSVPSFLASPPQFPKVTPRNEQIAALKKSSSNPDEVYDLLVIGGGATGTGIALDARTRGLKVALVERDDFSSGTSSKSTKLVHGGVRYLEKAVKELDYEQYKLVCTALKERRYFLDIAPHLSQSLPLLLPIKHWWEAPYLWIGTQMYDLLAGSEGLQSSYFMPRRKAMQEFPTLDASKYVGGLVYYDGQHNDSRMNVSLAMTAAFYGATVANHVEVTGLEKDAAGKVCGAKVKDVLSDDQEFVVKARGVINATGPFADAILQKDKPSMKEIVMPSSGVHIVLPEWVGPKHLGLIDPSSDGRVIFLLPWQGKMVAGTTDVACGIEHEPIPEEEEVNWIVNEVNRLLASDVTLKRSDVLATWAGIRPLVRDPHAKNTESLTRSHLITVSESGLLTCVGGKWTTYREMAEDAVDHAIKEFNLQPQPLPASNISGTSVAATTDLNGSCQTQQLRLVGAHGFTPKLHNELVQRFELADDVAEHLAHNYGDRAWEVASLSSSANKPTQRIAGDAFPFVDGEVRYAIRSEYAMTAADIIGRRMRLAFLDVQAALKALPTVISIMGEELKWNEQRKKQEFADGVKFLRSMGLRDDISV</sequence>
<organism evidence="11 12">
    <name type="scientific">Talaromyces islandicus</name>
    <name type="common">Penicillium islandicum</name>
    <dbReference type="NCBI Taxonomy" id="28573"/>
    <lineage>
        <taxon>Eukaryota</taxon>
        <taxon>Fungi</taxon>
        <taxon>Dikarya</taxon>
        <taxon>Ascomycota</taxon>
        <taxon>Pezizomycotina</taxon>
        <taxon>Eurotiomycetes</taxon>
        <taxon>Eurotiomycetidae</taxon>
        <taxon>Eurotiales</taxon>
        <taxon>Trichocomaceae</taxon>
        <taxon>Talaromyces</taxon>
        <taxon>Talaromyces sect. Islandici</taxon>
    </lineage>
</organism>
<evidence type="ECO:0000256" key="6">
    <source>
        <dbReference type="ARBA" id="ARBA00023002"/>
    </source>
</evidence>
<feature type="domain" description="FAD dependent oxidoreductase" evidence="9">
    <location>
        <begin position="79"/>
        <end position="444"/>
    </location>
</feature>
<accession>A0A0U1M0G0</accession>
<dbReference type="EMBL" id="CVMT01000004">
    <property type="protein sequence ID" value="CRG88470.1"/>
    <property type="molecule type" value="Genomic_DNA"/>
</dbReference>
<dbReference type="FunFam" id="1.10.8.870:FF:000010">
    <property type="entry name" value="Glycerol-3-phosphate dehydrogenase"/>
    <property type="match status" value="1"/>
</dbReference>
<evidence type="ECO:0000259" key="10">
    <source>
        <dbReference type="Pfam" id="PF16901"/>
    </source>
</evidence>
<dbReference type="InterPro" id="IPR000447">
    <property type="entry name" value="G3P_DH_FAD-dep"/>
</dbReference>
<dbReference type="InterPro" id="IPR036188">
    <property type="entry name" value="FAD/NAD-bd_sf"/>
</dbReference>
<feature type="transmembrane region" description="Helical" evidence="8">
    <location>
        <begin position="12"/>
        <end position="31"/>
    </location>
</feature>
<feature type="domain" description="Alpha-glycerophosphate oxidase C-terminal" evidence="10">
    <location>
        <begin position="485"/>
        <end position="609"/>
    </location>
</feature>
<dbReference type="Gene3D" id="3.50.50.60">
    <property type="entry name" value="FAD/NAD(P)-binding domain"/>
    <property type="match status" value="1"/>
</dbReference>
<dbReference type="GO" id="GO:0005739">
    <property type="term" value="C:mitochondrion"/>
    <property type="evidence" value="ECO:0007669"/>
    <property type="project" value="TreeGrafter"/>
</dbReference>
<evidence type="ECO:0000256" key="2">
    <source>
        <dbReference type="ARBA" id="ARBA00007330"/>
    </source>
</evidence>
<dbReference type="EC" id="1.1.5.3" evidence="3 7"/>
<comment type="cofactor">
    <cofactor evidence="1 7">
        <name>FAD</name>
        <dbReference type="ChEBI" id="CHEBI:57692"/>
    </cofactor>
</comment>
<dbReference type="PROSITE" id="PS00977">
    <property type="entry name" value="FAD_G3PDH_1"/>
    <property type="match status" value="1"/>
</dbReference>
<dbReference type="SUPFAM" id="SSF51905">
    <property type="entry name" value="FAD/NAD(P)-binding domain"/>
    <property type="match status" value="1"/>
</dbReference>
<keyword evidence="8" id="KW-1133">Transmembrane helix</keyword>
<dbReference type="GO" id="GO:0004368">
    <property type="term" value="F:glycerol-3-phosphate dehydrogenase (quinone) activity"/>
    <property type="evidence" value="ECO:0007669"/>
    <property type="project" value="UniProtKB-EC"/>
</dbReference>
<evidence type="ECO:0000313" key="12">
    <source>
        <dbReference type="Proteomes" id="UP000054383"/>
    </source>
</evidence>
<keyword evidence="4 7" id="KW-0285">Flavoprotein</keyword>
<dbReference type="Gene3D" id="1.10.8.870">
    <property type="entry name" value="Alpha-glycerophosphate oxidase, cap domain"/>
    <property type="match status" value="1"/>
</dbReference>
<reference evidence="11 12" key="1">
    <citation type="submission" date="2015-04" db="EMBL/GenBank/DDBJ databases">
        <authorList>
            <person name="Syromyatnikov M.Y."/>
            <person name="Popov V.N."/>
        </authorList>
    </citation>
    <scope>NUCLEOTIDE SEQUENCE [LARGE SCALE GENOMIC DNA]</scope>
    <source>
        <strain evidence="11">WF-38-12</strain>
    </source>
</reference>
<dbReference type="PANTHER" id="PTHR11985:SF15">
    <property type="entry name" value="GLYCEROL-3-PHOSPHATE DEHYDROGENASE, MITOCHONDRIAL"/>
    <property type="match status" value="1"/>
</dbReference>
<dbReference type="OMA" id="QKWWEAP"/>
<dbReference type="Pfam" id="PF01266">
    <property type="entry name" value="DAO"/>
    <property type="match status" value="1"/>
</dbReference>
<evidence type="ECO:0000256" key="4">
    <source>
        <dbReference type="ARBA" id="ARBA00022630"/>
    </source>
</evidence>
<keyword evidence="8" id="KW-0472">Membrane</keyword>
<protein>
    <recommendedName>
        <fullName evidence="3 7">Glycerol-3-phosphate dehydrogenase</fullName>
        <ecNumber evidence="3 7">1.1.5.3</ecNumber>
    </recommendedName>
</protein>
<dbReference type="PANTHER" id="PTHR11985">
    <property type="entry name" value="GLYCEROL-3-PHOSPHATE DEHYDROGENASE"/>
    <property type="match status" value="1"/>
</dbReference>